<name>A0A5P0YMP1_9ACTN</name>
<accession>A0A5P0YMP1</accession>
<sequence length="72" mass="7538">MFDFLAAKAAVWGAVIRDHLEERAASPLKGGDRGDVSVTTVIIWVAAITGAVAIAALITALMNRYGARLNGI</sequence>
<evidence type="ECO:0000313" key="3">
    <source>
        <dbReference type="EMBL" id="MQS00682.1"/>
    </source>
</evidence>
<proteinExistence type="predicted"/>
<dbReference type="EMBL" id="VJYK02000010">
    <property type="protein sequence ID" value="MQS00682.1"/>
    <property type="molecule type" value="Genomic_DNA"/>
</dbReference>
<protein>
    <recommendedName>
        <fullName evidence="6">DUF2970 domain-containing protein</fullName>
    </recommendedName>
</protein>
<dbReference type="Proteomes" id="UP000320857">
    <property type="component" value="Unassembled WGS sequence"/>
</dbReference>
<keyword evidence="1" id="KW-1133">Transmembrane helix</keyword>
<dbReference type="EMBL" id="JABJXA010000021">
    <property type="protein sequence ID" value="MBB1258336.1"/>
    <property type="molecule type" value="Genomic_DNA"/>
</dbReference>
<reference evidence="3 4" key="1">
    <citation type="submission" date="2019-10" db="EMBL/GenBank/DDBJ databases">
        <title>Streptomyces sp. nov., a novel actinobacterium isolated from alkaline environment.</title>
        <authorList>
            <person name="Golinska P."/>
        </authorList>
    </citation>
    <scope>NUCLEOTIDE SEQUENCE [LARGE SCALE GENOMIC DNA]</scope>
    <source>
        <strain evidence="3 4">OF1</strain>
    </source>
</reference>
<keyword evidence="4" id="KW-1185">Reference proteome</keyword>
<evidence type="ECO:0000313" key="5">
    <source>
        <dbReference type="Proteomes" id="UP000517765"/>
    </source>
</evidence>
<dbReference type="Proteomes" id="UP000517765">
    <property type="component" value="Unassembled WGS sequence"/>
</dbReference>
<keyword evidence="1" id="KW-0472">Membrane</keyword>
<reference evidence="2" key="3">
    <citation type="journal article" name="Syst. Appl. Microbiol.">
        <title>Streptomyces alkaliterrae sp. nov., isolated from an alkaline soil, and emended descriptions of Streptomyces alkaliphilus, Streptomyces calidiresistens and Streptomyces durbertensis.</title>
        <authorList>
            <person name="Swiecimska M."/>
            <person name="Golinska P."/>
            <person name="Nouioui I."/>
            <person name="Wypij M."/>
            <person name="Rai M."/>
            <person name="Sangal V."/>
            <person name="Goodfellow M."/>
        </authorList>
    </citation>
    <scope>NUCLEOTIDE SEQUENCE</scope>
    <source>
        <strain evidence="2">OF8</strain>
    </source>
</reference>
<gene>
    <name evidence="3" type="ORF">FNX44_002045</name>
    <name evidence="2" type="ORF">H3147_05765</name>
</gene>
<evidence type="ECO:0000256" key="1">
    <source>
        <dbReference type="SAM" id="Phobius"/>
    </source>
</evidence>
<comment type="caution">
    <text evidence="3">The sequence shown here is derived from an EMBL/GenBank/DDBJ whole genome shotgun (WGS) entry which is preliminary data.</text>
</comment>
<keyword evidence="1" id="KW-0812">Transmembrane</keyword>
<dbReference type="RefSeq" id="WP_143646164.1">
    <property type="nucleotide sequence ID" value="NZ_JABJXA010000021.1"/>
</dbReference>
<organism evidence="3 4">
    <name type="scientific">Streptomyces alkaliterrae</name>
    <dbReference type="NCBI Taxonomy" id="2213162"/>
    <lineage>
        <taxon>Bacteria</taxon>
        <taxon>Bacillati</taxon>
        <taxon>Actinomycetota</taxon>
        <taxon>Actinomycetes</taxon>
        <taxon>Kitasatosporales</taxon>
        <taxon>Streptomycetaceae</taxon>
        <taxon>Streptomyces</taxon>
    </lineage>
</organism>
<evidence type="ECO:0000313" key="4">
    <source>
        <dbReference type="Proteomes" id="UP000320857"/>
    </source>
</evidence>
<reference evidence="5" key="2">
    <citation type="submission" date="2020-05" db="EMBL/GenBank/DDBJ databases">
        <title>Classification of alakaliphilic streptomycetes isolated from an alkaline soil next to Lonar Crater, India and a proposal for the recognition of Streptomyces alkaliterrae sp. nov.</title>
        <authorList>
            <person name="Golinska P."/>
        </authorList>
    </citation>
    <scope>NUCLEOTIDE SEQUENCE [LARGE SCALE GENOMIC DNA]</scope>
    <source>
        <strain evidence="5">OF8</strain>
    </source>
</reference>
<evidence type="ECO:0008006" key="6">
    <source>
        <dbReference type="Google" id="ProtNLM"/>
    </source>
</evidence>
<dbReference type="AlphaFoldDB" id="A0A5P0YMP1"/>
<evidence type="ECO:0000313" key="2">
    <source>
        <dbReference type="EMBL" id="MBB1258336.1"/>
    </source>
</evidence>
<feature type="transmembrane region" description="Helical" evidence="1">
    <location>
        <begin position="41"/>
        <end position="62"/>
    </location>
</feature>